<dbReference type="PROSITE" id="PS50887">
    <property type="entry name" value="GGDEF"/>
    <property type="match status" value="1"/>
</dbReference>
<protein>
    <submittedName>
        <fullName evidence="3">Diguanylate cyclase/phosphodiesterase</fullName>
    </submittedName>
</protein>
<dbReference type="InterPro" id="IPR052155">
    <property type="entry name" value="Biofilm_reg_signaling"/>
</dbReference>
<reference evidence="4" key="1">
    <citation type="submission" date="2016-10" db="EMBL/GenBank/DDBJ databases">
        <authorList>
            <person name="Varghese N."/>
            <person name="Submissions S."/>
        </authorList>
    </citation>
    <scope>NUCLEOTIDE SEQUENCE [LARGE SCALE GENOMIC DNA]</scope>
    <source>
        <strain evidence="4">JS21-1</strain>
    </source>
</reference>
<dbReference type="SMART" id="SM00052">
    <property type="entry name" value="EAL"/>
    <property type="match status" value="1"/>
</dbReference>
<gene>
    <name evidence="3" type="ORF">SAMN05216382_0500</name>
</gene>
<feature type="domain" description="GGDEF" evidence="2">
    <location>
        <begin position="158"/>
        <end position="291"/>
    </location>
</feature>
<evidence type="ECO:0000259" key="1">
    <source>
        <dbReference type="PROSITE" id="PS50883"/>
    </source>
</evidence>
<dbReference type="PANTHER" id="PTHR44757">
    <property type="entry name" value="DIGUANYLATE CYCLASE DGCP"/>
    <property type="match status" value="1"/>
</dbReference>
<dbReference type="SUPFAM" id="SSF141868">
    <property type="entry name" value="EAL domain-like"/>
    <property type="match status" value="1"/>
</dbReference>
<evidence type="ECO:0000313" key="3">
    <source>
        <dbReference type="EMBL" id="SEK48740.1"/>
    </source>
</evidence>
<dbReference type="InterPro" id="IPR000160">
    <property type="entry name" value="GGDEF_dom"/>
</dbReference>
<name>A0A1H7HIJ5_9SPHN</name>
<accession>A0A1H7HIJ5</accession>
<dbReference type="InterPro" id="IPR029787">
    <property type="entry name" value="Nucleotide_cyclase"/>
</dbReference>
<dbReference type="Gene3D" id="3.20.20.450">
    <property type="entry name" value="EAL domain"/>
    <property type="match status" value="1"/>
</dbReference>
<dbReference type="SUPFAM" id="SSF55073">
    <property type="entry name" value="Nucleotide cyclase"/>
    <property type="match status" value="1"/>
</dbReference>
<dbReference type="Gene3D" id="3.30.70.270">
    <property type="match status" value="1"/>
</dbReference>
<proteinExistence type="predicted"/>
<dbReference type="Proteomes" id="UP000199214">
    <property type="component" value="Unassembled WGS sequence"/>
</dbReference>
<dbReference type="InterPro" id="IPR043128">
    <property type="entry name" value="Rev_trsase/Diguanyl_cyclase"/>
</dbReference>
<dbReference type="SMART" id="SM00267">
    <property type="entry name" value="GGDEF"/>
    <property type="match status" value="1"/>
</dbReference>
<evidence type="ECO:0000259" key="2">
    <source>
        <dbReference type="PROSITE" id="PS50887"/>
    </source>
</evidence>
<feature type="domain" description="EAL" evidence="1">
    <location>
        <begin position="298"/>
        <end position="554"/>
    </location>
</feature>
<sequence>MVRGLSSVARSGVLHLTPPGLSPAEGALELVPVPLLMASLRGTQVVHESANKAFVRAQIGARSSLDPIIREFLLSEAAKAEHEWQSGGEVERRYFRVCLSRVTLRNEPVCIVSLVDQTAEVRTEETLRREMTTDSLTGLPNRSGFTDALDGTIASDGARWAVLMVDLERFSRINACLGSMAGDELLITVARRIKGALRARDVLARTGGDEFGILLAIDERDDEAQHVAKRLQAALATPFRLSEYEIRVTSAIGIAFGDAQVREPEDVIRHAQVAMKKSKSSKKAEAYQTRALDSARAEFAMETALRRAIDNAELTLRYQPICNLATGRVESFEALARWTDEHGVQHQPSDFIRVAEESGLIVPLGRWAIDAALATLAGWDRRGDASLSVKVGVNVSPIQLQRDSVPDVVEYALAASGMAGDRLKLELTESALITEPVRMARMLTALKSLGLTIAMDDFGTGFSNLASLQKLPIDVLKIDRSFITGMLADRDKIAIVRAILSLSQALSMRTVAEGIETHDVAQTLAALGCHSGQGYAFAHPLEAEDAYAFLLTRNG</sequence>
<dbReference type="PROSITE" id="PS50883">
    <property type="entry name" value="EAL"/>
    <property type="match status" value="1"/>
</dbReference>
<organism evidence="3 4">
    <name type="scientific">Sphingomonas palmae</name>
    <dbReference type="NCBI Taxonomy" id="1855283"/>
    <lineage>
        <taxon>Bacteria</taxon>
        <taxon>Pseudomonadati</taxon>
        <taxon>Pseudomonadota</taxon>
        <taxon>Alphaproteobacteria</taxon>
        <taxon>Sphingomonadales</taxon>
        <taxon>Sphingomonadaceae</taxon>
        <taxon>Sphingomonas</taxon>
    </lineage>
</organism>
<dbReference type="Pfam" id="PF00563">
    <property type="entry name" value="EAL"/>
    <property type="match status" value="1"/>
</dbReference>
<dbReference type="CDD" id="cd01949">
    <property type="entry name" value="GGDEF"/>
    <property type="match status" value="1"/>
</dbReference>
<dbReference type="NCBIfam" id="TIGR00254">
    <property type="entry name" value="GGDEF"/>
    <property type="match status" value="1"/>
</dbReference>
<dbReference type="OrthoDB" id="9814202at2"/>
<evidence type="ECO:0000313" key="4">
    <source>
        <dbReference type="Proteomes" id="UP000199214"/>
    </source>
</evidence>
<dbReference type="AlphaFoldDB" id="A0A1H7HIJ5"/>
<dbReference type="Pfam" id="PF00990">
    <property type="entry name" value="GGDEF"/>
    <property type="match status" value="1"/>
</dbReference>
<dbReference type="EMBL" id="FNZZ01000001">
    <property type="protein sequence ID" value="SEK48740.1"/>
    <property type="molecule type" value="Genomic_DNA"/>
</dbReference>
<dbReference type="InterPro" id="IPR035919">
    <property type="entry name" value="EAL_sf"/>
</dbReference>
<dbReference type="CDD" id="cd01948">
    <property type="entry name" value="EAL"/>
    <property type="match status" value="1"/>
</dbReference>
<dbReference type="STRING" id="1855283.SAMN05216382_0500"/>
<dbReference type="InterPro" id="IPR001633">
    <property type="entry name" value="EAL_dom"/>
</dbReference>
<dbReference type="PANTHER" id="PTHR44757:SF2">
    <property type="entry name" value="BIOFILM ARCHITECTURE MAINTENANCE PROTEIN MBAA"/>
    <property type="match status" value="1"/>
</dbReference>
<keyword evidence="4" id="KW-1185">Reference proteome</keyword>